<feature type="transmembrane region" description="Helical" evidence="1">
    <location>
        <begin position="25"/>
        <end position="54"/>
    </location>
</feature>
<dbReference type="PANTHER" id="PTHR21666:SF270">
    <property type="entry name" value="MUREIN HYDROLASE ACTIVATOR ENVC"/>
    <property type="match status" value="1"/>
</dbReference>
<dbReference type="EMBL" id="FMYI01000001">
    <property type="protein sequence ID" value="SDB83706.1"/>
    <property type="molecule type" value="Genomic_DNA"/>
</dbReference>
<sequence length="302" mass="34674">MNLNNKLNKYKIKLLLLEFSRNVKYVGITSVILTFFFESIIFTWLSLLSFFAFVEVVLDFSVYKASALQLLGEIVIKIKYRQNTPTFENYQSEVVYSLPFDGEWVIINGSYIKSHSHSWDITPQRYAYDFVIMNENGTTYEGKPNNLSSYFCYDQDILAPADGEVVQVYNKAEDSLLFKSGKFLSRSPHIAGNYIMIKHSENEYSTLAHLKKDSICVNEGDHVSRGEKVATCGNTGNSTEPHLHFQVQNGNSFFTNPGCPIKFENYELKIPKQYKKIDPRLTLSKEEMADGYITRGYIVKNQ</sequence>
<dbReference type="AlphaFoldDB" id="A0A1G6GR85"/>
<keyword evidence="1" id="KW-1133">Transmembrane helix</keyword>
<dbReference type="STRING" id="1612202.SAMN05421734_101340"/>
<dbReference type="Gene3D" id="2.70.70.10">
    <property type="entry name" value="Glucose Permease (Domain IIA)"/>
    <property type="match status" value="1"/>
</dbReference>
<dbReference type="InterPro" id="IPR050570">
    <property type="entry name" value="Cell_wall_metabolism_enzyme"/>
</dbReference>
<evidence type="ECO:0000313" key="3">
    <source>
        <dbReference type="EMBL" id="SDB83706.1"/>
    </source>
</evidence>
<dbReference type="GO" id="GO:0004222">
    <property type="term" value="F:metalloendopeptidase activity"/>
    <property type="evidence" value="ECO:0007669"/>
    <property type="project" value="TreeGrafter"/>
</dbReference>
<feature type="domain" description="M23ase beta-sheet core" evidence="2">
    <location>
        <begin position="154"/>
        <end position="251"/>
    </location>
</feature>
<dbReference type="InterPro" id="IPR011055">
    <property type="entry name" value="Dup_hybrid_motif"/>
</dbReference>
<evidence type="ECO:0000313" key="4">
    <source>
        <dbReference type="Proteomes" id="UP000242949"/>
    </source>
</evidence>
<gene>
    <name evidence="3" type="ORF">SAMN05421734_101340</name>
</gene>
<dbReference type="RefSeq" id="WP_090792307.1">
    <property type="nucleotide sequence ID" value="NZ_FMYI01000001.1"/>
</dbReference>
<name>A0A1G6GR85_9BACI</name>
<keyword evidence="1" id="KW-0472">Membrane</keyword>
<organism evidence="3 4">
    <name type="scientific">Pelagirhabdus alkalitolerans</name>
    <dbReference type="NCBI Taxonomy" id="1612202"/>
    <lineage>
        <taxon>Bacteria</taxon>
        <taxon>Bacillati</taxon>
        <taxon>Bacillota</taxon>
        <taxon>Bacilli</taxon>
        <taxon>Bacillales</taxon>
        <taxon>Bacillaceae</taxon>
        <taxon>Pelagirhabdus</taxon>
    </lineage>
</organism>
<accession>A0A1G6GR85</accession>
<dbReference type="PANTHER" id="PTHR21666">
    <property type="entry name" value="PEPTIDASE-RELATED"/>
    <property type="match status" value="1"/>
</dbReference>
<keyword evidence="1" id="KW-0812">Transmembrane</keyword>
<dbReference type="CDD" id="cd12797">
    <property type="entry name" value="M23_peptidase"/>
    <property type="match status" value="1"/>
</dbReference>
<evidence type="ECO:0000256" key="1">
    <source>
        <dbReference type="SAM" id="Phobius"/>
    </source>
</evidence>
<dbReference type="Proteomes" id="UP000242949">
    <property type="component" value="Unassembled WGS sequence"/>
</dbReference>
<keyword evidence="4" id="KW-1185">Reference proteome</keyword>
<reference evidence="4" key="1">
    <citation type="submission" date="2016-09" db="EMBL/GenBank/DDBJ databases">
        <authorList>
            <person name="Varghese N."/>
            <person name="Submissions S."/>
        </authorList>
    </citation>
    <scope>NUCLEOTIDE SEQUENCE [LARGE SCALE GENOMIC DNA]</scope>
    <source>
        <strain evidence="4">S5</strain>
    </source>
</reference>
<dbReference type="OrthoDB" id="9809488at2"/>
<dbReference type="Pfam" id="PF01551">
    <property type="entry name" value="Peptidase_M23"/>
    <property type="match status" value="1"/>
</dbReference>
<evidence type="ECO:0000259" key="2">
    <source>
        <dbReference type="Pfam" id="PF01551"/>
    </source>
</evidence>
<dbReference type="InterPro" id="IPR016047">
    <property type="entry name" value="M23ase_b-sheet_dom"/>
</dbReference>
<proteinExistence type="predicted"/>
<dbReference type="SUPFAM" id="SSF51261">
    <property type="entry name" value="Duplicated hybrid motif"/>
    <property type="match status" value="1"/>
</dbReference>
<protein>
    <submittedName>
        <fullName evidence="3">Peptidase family M23</fullName>
    </submittedName>
</protein>